<name>A0ABW4Q8X3_9MICC</name>
<accession>A0ABW4Q8X3</accession>
<keyword evidence="4" id="KW-1185">Reference proteome</keyword>
<feature type="region of interest" description="Disordered" evidence="1">
    <location>
        <begin position="1"/>
        <end position="143"/>
    </location>
</feature>
<organism evidence="3 4">
    <name type="scientific">Arthrobacter flavus</name>
    <dbReference type="NCBI Taxonomy" id="95172"/>
    <lineage>
        <taxon>Bacteria</taxon>
        <taxon>Bacillati</taxon>
        <taxon>Actinomycetota</taxon>
        <taxon>Actinomycetes</taxon>
        <taxon>Micrococcales</taxon>
        <taxon>Micrococcaceae</taxon>
        <taxon>Arthrobacter</taxon>
    </lineage>
</organism>
<dbReference type="Proteomes" id="UP001597307">
    <property type="component" value="Unassembled WGS sequence"/>
</dbReference>
<keyword evidence="2" id="KW-0472">Membrane</keyword>
<feature type="compositionally biased region" description="Low complexity" evidence="1">
    <location>
        <begin position="98"/>
        <end position="108"/>
    </location>
</feature>
<dbReference type="Pfam" id="PF07314">
    <property type="entry name" value="Lit"/>
    <property type="match status" value="1"/>
</dbReference>
<dbReference type="NCBIfam" id="TIGR01906">
    <property type="entry name" value="integ_TIGR01906"/>
    <property type="match status" value="1"/>
</dbReference>
<feature type="transmembrane region" description="Helical" evidence="2">
    <location>
        <begin position="284"/>
        <end position="306"/>
    </location>
</feature>
<proteinExistence type="predicted"/>
<evidence type="ECO:0000313" key="3">
    <source>
        <dbReference type="EMBL" id="MFD1847163.1"/>
    </source>
</evidence>
<sequence length="389" mass="41712">MAENDETKQQTGADVQAGESGAATTAIPVEPAGESTIAQRSSLPMRRASTMPDLSRFDDSQQDSEAGGTAPSAAATAEQADPEPAGDSAGARAEPSSPAADGPATDPAPTDPAKDPANDPAPDTAALSARPAEEEVKRRAAERDEAFTGKPVMARVFQVMIAVFFPIMLLAAAIRAVTSPLFLWVEYHRPGFPADSFGFSTDDRMTYGSYTVDYILNWASPRYLGELVNSDGDQLFLDSEVGHMLDVKVVLVISFAVALAMLVFTIAACWYLARTYPGGVRRGLFSGALATLILMIALTVTAVLGWQTFFTQVHALFFADGTWTFRADDTLIRLFPAQFWMDAAITVAALVLIVTVVTLVLTWPTKGRRDRSRLAGEAAQQRRLDSLAL</sequence>
<feature type="compositionally biased region" description="Low complexity" evidence="1">
    <location>
        <begin position="64"/>
        <end position="85"/>
    </location>
</feature>
<evidence type="ECO:0000256" key="1">
    <source>
        <dbReference type="SAM" id="MobiDB-lite"/>
    </source>
</evidence>
<feature type="transmembrane region" description="Helical" evidence="2">
    <location>
        <begin position="156"/>
        <end position="177"/>
    </location>
</feature>
<dbReference type="EMBL" id="JBHUGA010000040">
    <property type="protein sequence ID" value="MFD1847163.1"/>
    <property type="molecule type" value="Genomic_DNA"/>
</dbReference>
<gene>
    <name evidence="3" type="ORF">ACFSFX_11200</name>
</gene>
<comment type="caution">
    <text evidence="3">The sequence shown here is derived from an EMBL/GenBank/DDBJ whole genome shotgun (WGS) entry which is preliminary data.</text>
</comment>
<keyword evidence="2" id="KW-0812">Transmembrane</keyword>
<feature type="compositionally biased region" description="Low complexity" evidence="1">
    <location>
        <begin position="118"/>
        <end position="130"/>
    </location>
</feature>
<evidence type="ECO:0000256" key="2">
    <source>
        <dbReference type="SAM" id="Phobius"/>
    </source>
</evidence>
<dbReference type="InterPro" id="IPR010178">
    <property type="entry name" value="Lit"/>
</dbReference>
<keyword evidence="2" id="KW-1133">Transmembrane helix</keyword>
<dbReference type="RefSeq" id="WP_343878906.1">
    <property type="nucleotide sequence ID" value="NZ_BAAAIJ010000032.1"/>
</dbReference>
<reference evidence="4" key="1">
    <citation type="journal article" date="2019" name="Int. J. Syst. Evol. Microbiol.">
        <title>The Global Catalogue of Microorganisms (GCM) 10K type strain sequencing project: providing services to taxonomists for standard genome sequencing and annotation.</title>
        <authorList>
            <consortium name="The Broad Institute Genomics Platform"/>
            <consortium name="The Broad Institute Genome Sequencing Center for Infectious Disease"/>
            <person name="Wu L."/>
            <person name="Ma J."/>
        </authorList>
    </citation>
    <scope>NUCLEOTIDE SEQUENCE [LARGE SCALE GENOMIC DNA]</scope>
    <source>
        <strain evidence="4">JCM 11496</strain>
    </source>
</reference>
<feature type="transmembrane region" description="Helical" evidence="2">
    <location>
        <begin position="343"/>
        <end position="363"/>
    </location>
</feature>
<feature type="transmembrane region" description="Helical" evidence="2">
    <location>
        <begin position="249"/>
        <end position="272"/>
    </location>
</feature>
<evidence type="ECO:0000313" key="4">
    <source>
        <dbReference type="Proteomes" id="UP001597307"/>
    </source>
</evidence>
<protein>
    <submittedName>
        <fullName evidence="3">TIGR01906 family membrane protein</fullName>
    </submittedName>
</protein>
<feature type="compositionally biased region" description="Basic and acidic residues" evidence="1">
    <location>
        <begin position="131"/>
        <end position="143"/>
    </location>
</feature>